<dbReference type="AlphaFoldDB" id="A0A0E0EXH2"/>
<protein>
    <submittedName>
        <fullName evidence="1">Uncharacterized protein</fullName>
    </submittedName>
</protein>
<accession>A0A0E0EXH2</accession>
<organism evidence="1">
    <name type="scientific">Oryza meridionalis</name>
    <dbReference type="NCBI Taxonomy" id="40149"/>
    <lineage>
        <taxon>Eukaryota</taxon>
        <taxon>Viridiplantae</taxon>
        <taxon>Streptophyta</taxon>
        <taxon>Embryophyta</taxon>
        <taxon>Tracheophyta</taxon>
        <taxon>Spermatophyta</taxon>
        <taxon>Magnoliopsida</taxon>
        <taxon>Liliopsida</taxon>
        <taxon>Poales</taxon>
        <taxon>Poaceae</taxon>
        <taxon>BOP clade</taxon>
        <taxon>Oryzoideae</taxon>
        <taxon>Oryzeae</taxon>
        <taxon>Oryzinae</taxon>
        <taxon>Oryza</taxon>
    </lineage>
</organism>
<dbReference type="HOGENOM" id="CLU_2053388_0_0_1"/>
<name>A0A0E0EXH2_9ORYZ</name>
<sequence>MLATASSSSTIHGHVVLLARRYIKPSTRERAAAWEDQSCTVIVPFPAPSSSCYYRLLFAAYIGKLCRLFSATVETSCPPAAPLCATRMLSSATTSSSSQPSSVNQRCSFVIPFQTNFCHH</sequence>
<dbReference type="EnsemblPlants" id="OMERI10G06400.1">
    <property type="protein sequence ID" value="OMERI10G06400.1"/>
    <property type="gene ID" value="OMERI10G06400"/>
</dbReference>
<evidence type="ECO:0000313" key="2">
    <source>
        <dbReference type="Proteomes" id="UP000008021"/>
    </source>
</evidence>
<reference evidence="1" key="1">
    <citation type="submission" date="2015-04" db="UniProtKB">
        <authorList>
            <consortium name="EnsemblPlants"/>
        </authorList>
    </citation>
    <scope>IDENTIFICATION</scope>
</reference>
<evidence type="ECO:0000313" key="1">
    <source>
        <dbReference type="EnsemblPlants" id="OMERI10G06400.1"/>
    </source>
</evidence>
<keyword evidence="2" id="KW-1185">Reference proteome</keyword>
<dbReference type="Gramene" id="OMERI10G06400.1">
    <property type="protein sequence ID" value="OMERI10G06400.1"/>
    <property type="gene ID" value="OMERI10G06400"/>
</dbReference>
<reference evidence="1" key="2">
    <citation type="submission" date="2018-05" db="EMBL/GenBank/DDBJ databases">
        <title>OmerRS3 (Oryza meridionalis Reference Sequence Version 3).</title>
        <authorList>
            <person name="Zhang J."/>
            <person name="Kudrna D."/>
            <person name="Lee S."/>
            <person name="Talag J."/>
            <person name="Welchert J."/>
            <person name="Wing R.A."/>
        </authorList>
    </citation>
    <scope>NUCLEOTIDE SEQUENCE [LARGE SCALE GENOMIC DNA]</scope>
    <source>
        <strain evidence="1">cv. OR44</strain>
    </source>
</reference>
<dbReference type="Proteomes" id="UP000008021">
    <property type="component" value="Chromosome 10"/>
</dbReference>
<proteinExistence type="predicted"/>